<dbReference type="OrthoDB" id="529401at2759"/>
<accession>A0A250WXF8</accession>
<feature type="compositionally biased region" description="Basic and acidic residues" evidence="2">
    <location>
        <begin position="181"/>
        <end position="194"/>
    </location>
</feature>
<dbReference type="AlphaFoldDB" id="A0A250WXF8"/>
<keyword evidence="1" id="KW-0175">Coiled coil</keyword>
<feature type="region of interest" description="Disordered" evidence="2">
    <location>
        <begin position="166"/>
        <end position="194"/>
    </location>
</feature>
<sequence length="283" mass="32144">MKKTVFTAARNESTVTLGDEEKGSMEWRTEYDSEFANKLGMSIERYVPAYKPTPGTPRSFKQGFVHHQDYENLDNRYNRMKTLSEELQARLVTARNLMNSWKQDESDLMLAVSQEHDLLGETHDRLRTAAESMKALMSTAKRNEEIMHVIGGGHGIPLRTKELPVEKSATAAPSHQHGSHNKSERPCQEANKREDALVLSRQLKDMDSQYVEGAVLKERLSRMEAHLAALASNIQRVADSAPALMASMPPQNQRIRSPFVERMDAYPKFRSAYTKKAPLKPWC</sequence>
<gene>
    <name evidence="3" type="ORF">CEUSTIGMA_g2971.t1</name>
</gene>
<evidence type="ECO:0000313" key="3">
    <source>
        <dbReference type="EMBL" id="GAX75528.1"/>
    </source>
</evidence>
<proteinExistence type="predicted"/>
<feature type="coiled-coil region" evidence="1">
    <location>
        <begin position="70"/>
        <end position="104"/>
    </location>
</feature>
<evidence type="ECO:0000313" key="4">
    <source>
        <dbReference type="Proteomes" id="UP000232323"/>
    </source>
</evidence>
<evidence type="ECO:0000256" key="2">
    <source>
        <dbReference type="SAM" id="MobiDB-lite"/>
    </source>
</evidence>
<organism evidence="3 4">
    <name type="scientific">Chlamydomonas eustigma</name>
    <dbReference type="NCBI Taxonomy" id="1157962"/>
    <lineage>
        <taxon>Eukaryota</taxon>
        <taxon>Viridiplantae</taxon>
        <taxon>Chlorophyta</taxon>
        <taxon>core chlorophytes</taxon>
        <taxon>Chlorophyceae</taxon>
        <taxon>CS clade</taxon>
        <taxon>Chlamydomonadales</taxon>
        <taxon>Chlamydomonadaceae</taxon>
        <taxon>Chlamydomonas</taxon>
    </lineage>
</organism>
<reference evidence="3 4" key="1">
    <citation type="submission" date="2017-08" db="EMBL/GenBank/DDBJ databases">
        <title>Acidophilic green algal genome provides insights into adaptation to an acidic environment.</title>
        <authorList>
            <person name="Hirooka S."/>
            <person name="Hirose Y."/>
            <person name="Kanesaki Y."/>
            <person name="Higuchi S."/>
            <person name="Fujiwara T."/>
            <person name="Onuma R."/>
            <person name="Era A."/>
            <person name="Ohbayashi R."/>
            <person name="Uzuka A."/>
            <person name="Nozaki H."/>
            <person name="Yoshikawa H."/>
            <person name="Miyagishima S.Y."/>
        </authorList>
    </citation>
    <scope>NUCLEOTIDE SEQUENCE [LARGE SCALE GENOMIC DNA]</scope>
    <source>
        <strain evidence="3 4">NIES-2499</strain>
    </source>
</reference>
<dbReference type="Proteomes" id="UP000232323">
    <property type="component" value="Unassembled WGS sequence"/>
</dbReference>
<protein>
    <submittedName>
        <fullName evidence="3">Uncharacterized protein</fullName>
    </submittedName>
</protein>
<comment type="caution">
    <text evidence="3">The sequence shown here is derived from an EMBL/GenBank/DDBJ whole genome shotgun (WGS) entry which is preliminary data.</text>
</comment>
<name>A0A250WXF8_9CHLO</name>
<keyword evidence="4" id="KW-1185">Reference proteome</keyword>
<dbReference type="EMBL" id="BEGY01000012">
    <property type="protein sequence ID" value="GAX75528.1"/>
    <property type="molecule type" value="Genomic_DNA"/>
</dbReference>
<evidence type="ECO:0000256" key="1">
    <source>
        <dbReference type="SAM" id="Coils"/>
    </source>
</evidence>